<name>A0ABS5IW09_9BACT</name>
<comment type="similarity">
    <text evidence="2 6">Belongs to the class-A beta-lactamase family.</text>
</comment>
<evidence type="ECO:0000256" key="7">
    <source>
        <dbReference type="SAM" id="SignalP"/>
    </source>
</evidence>
<organism evidence="9 10">
    <name type="scientific">Chitinophaga hostae</name>
    <dbReference type="NCBI Taxonomy" id="2831022"/>
    <lineage>
        <taxon>Bacteria</taxon>
        <taxon>Pseudomonadati</taxon>
        <taxon>Bacteroidota</taxon>
        <taxon>Chitinophagia</taxon>
        <taxon>Chitinophagales</taxon>
        <taxon>Chitinophagaceae</taxon>
        <taxon>Chitinophaga</taxon>
    </lineage>
</organism>
<protein>
    <recommendedName>
        <fullName evidence="3 6">Beta-lactamase</fullName>
        <ecNumber evidence="3 6">3.5.2.6</ecNumber>
    </recommendedName>
</protein>
<evidence type="ECO:0000256" key="4">
    <source>
        <dbReference type="ARBA" id="ARBA00022801"/>
    </source>
</evidence>
<dbReference type="PANTHER" id="PTHR35333:SF3">
    <property type="entry name" value="BETA-LACTAMASE-TYPE TRANSPEPTIDASE FOLD CONTAINING PROTEIN"/>
    <property type="match status" value="1"/>
</dbReference>
<dbReference type="Proteomes" id="UP000676386">
    <property type="component" value="Unassembled WGS sequence"/>
</dbReference>
<evidence type="ECO:0000259" key="8">
    <source>
        <dbReference type="Pfam" id="PF13354"/>
    </source>
</evidence>
<keyword evidence="5 6" id="KW-0046">Antibiotic resistance</keyword>
<dbReference type="RefSeq" id="WP_211972250.1">
    <property type="nucleotide sequence ID" value="NZ_CBFHAM010000020.1"/>
</dbReference>
<sequence length="294" mass="31917">MLTWSIVAVLGFAAGSVSAQETLRQKVAGIAGKISGKVGVYARLLETGDTVSFNRDEHFPMQSVYKFPISMAVLRQVDQHKLRLDQPIKIVKADLTTAGHSPIREKYPEGNVSLTIDELITYNICESDGTACDVLLKLLGGPARANAYIHGLGVKQIAIATTEEEQVQKTKLLVQYRNRATPQGMTQLLGTFYQQPVLSDSSRKYLLHLMTISGPGAKRLKGLLPAGTAVAHKTGTSWTINGVTAAHNDVGIITLPNGNHIAITVFVSDTWATASERDATIAKIARAIWEHYAR</sequence>
<dbReference type="InterPro" id="IPR045155">
    <property type="entry name" value="Beta-lactam_cat"/>
</dbReference>
<dbReference type="PRINTS" id="PR00118">
    <property type="entry name" value="BLACTAMASEA"/>
</dbReference>
<dbReference type="PROSITE" id="PS00146">
    <property type="entry name" value="BETA_LACTAMASE_A"/>
    <property type="match status" value="1"/>
</dbReference>
<reference evidence="9 10" key="1">
    <citation type="submission" date="2021-04" db="EMBL/GenBank/DDBJ databases">
        <title>Chitinophaga sp. nov., isolated from the rhizosphere soil.</title>
        <authorList>
            <person name="He S."/>
        </authorList>
    </citation>
    <scope>NUCLEOTIDE SEQUENCE [LARGE SCALE GENOMIC DNA]</scope>
    <source>
        <strain evidence="9 10">2R12</strain>
    </source>
</reference>
<evidence type="ECO:0000256" key="5">
    <source>
        <dbReference type="ARBA" id="ARBA00023251"/>
    </source>
</evidence>
<dbReference type="EMBL" id="JAGTXB010000003">
    <property type="protein sequence ID" value="MBS0027140.1"/>
    <property type="molecule type" value="Genomic_DNA"/>
</dbReference>
<proteinExistence type="inferred from homology"/>
<gene>
    <name evidence="9" type="primary">bla</name>
    <name evidence="9" type="ORF">KE626_07460</name>
</gene>
<keyword evidence="10" id="KW-1185">Reference proteome</keyword>
<keyword evidence="7" id="KW-0732">Signal</keyword>
<feature type="signal peptide" evidence="7">
    <location>
        <begin position="1"/>
        <end position="19"/>
    </location>
</feature>
<evidence type="ECO:0000313" key="10">
    <source>
        <dbReference type="Proteomes" id="UP000676386"/>
    </source>
</evidence>
<dbReference type="InterPro" id="IPR023650">
    <property type="entry name" value="Beta-lactam_class-A_AS"/>
</dbReference>
<feature type="chain" id="PRO_5045914082" description="Beta-lactamase" evidence="7">
    <location>
        <begin position="20"/>
        <end position="294"/>
    </location>
</feature>
<dbReference type="SUPFAM" id="SSF56601">
    <property type="entry name" value="beta-lactamase/transpeptidase-like"/>
    <property type="match status" value="1"/>
</dbReference>
<evidence type="ECO:0000256" key="2">
    <source>
        <dbReference type="ARBA" id="ARBA00009009"/>
    </source>
</evidence>
<evidence type="ECO:0000256" key="3">
    <source>
        <dbReference type="ARBA" id="ARBA00012865"/>
    </source>
</evidence>
<evidence type="ECO:0000313" key="9">
    <source>
        <dbReference type="EMBL" id="MBS0027140.1"/>
    </source>
</evidence>
<dbReference type="InterPro" id="IPR012338">
    <property type="entry name" value="Beta-lactam/transpept-like"/>
</dbReference>
<dbReference type="PANTHER" id="PTHR35333">
    <property type="entry name" value="BETA-LACTAMASE"/>
    <property type="match status" value="1"/>
</dbReference>
<evidence type="ECO:0000256" key="6">
    <source>
        <dbReference type="RuleBase" id="RU361140"/>
    </source>
</evidence>
<comment type="catalytic activity">
    <reaction evidence="1 6">
        <text>a beta-lactam + H2O = a substituted beta-amino acid</text>
        <dbReference type="Rhea" id="RHEA:20401"/>
        <dbReference type="ChEBI" id="CHEBI:15377"/>
        <dbReference type="ChEBI" id="CHEBI:35627"/>
        <dbReference type="ChEBI" id="CHEBI:140347"/>
        <dbReference type="EC" id="3.5.2.6"/>
    </reaction>
</comment>
<accession>A0ABS5IW09</accession>
<comment type="caution">
    <text evidence="9">The sequence shown here is derived from an EMBL/GenBank/DDBJ whole genome shotgun (WGS) entry which is preliminary data.</text>
</comment>
<dbReference type="NCBIfam" id="NF033103">
    <property type="entry name" value="bla_class_A"/>
    <property type="match status" value="1"/>
</dbReference>
<dbReference type="InterPro" id="IPR000871">
    <property type="entry name" value="Beta-lactam_class-A"/>
</dbReference>
<evidence type="ECO:0000256" key="1">
    <source>
        <dbReference type="ARBA" id="ARBA00001526"/>
    </source>
</evidence>
<keyword evidence="4 6" id="KW-0378">Hydrolase</keyword>
<feature type="domain" description="Beta-lactamase class A catalytic" evidence="8">
    <location>
        <begin position="39"/>
        <end position="267"/>
    </location>
</feature>
<dbReference type="Gene3D" id="3.40.710.10">
    <property type="entry name" value="DD-peptidase/beta-lactamase superfamily"/>
    <property type="match status" value="1"/>
</dbReference>
<dbReference type="Pfam" id="PF13354">
    <property type="entry name" value="Beta-lactamase2"/>
    <property type="match status" value="1"/>
</dbReference>
<dbReference type="EC" id="3.5.2.6" evidence="3 6"/>